<dbReference type="PANTHER" id="PTHR21304:SF0">
    <property type="entry name" value="MICOS COMPLEX SUBUNIT MIC10"/>
    <property type="match status" value="1"/>
</dbReference>
<keyword evidence="11" id="KW-1185">Reference proteome</keyword>
<dbReference type="STRING" id="10228.B3RZW7"/>
<dbReference type="RefSeq" id="XP_002113809.1">
    <property type="nucleotide sequence ID" value="XM_002113773.1"/>
</dbReference>
<comment type="similarity">
    <text evidence="3 9">Belongs to the MICOS complex subunit Mic10 family.</text>
</comment>
<keyword evidence="5 9" id="KW-0999">Mitochondrion inner membrane</keyword>
<feature type="non-terminal residue" evidence="10">
    <location>
        <position position="1"/>
    </location>
</feature>
<comment type="subcellular location">
    <subcellularLocation>
        <location evidence="2 9">Mitochondrion inner membrane</location>
        <topology evidence="2 9">Single-pass membrane protein</topology>
    </subcellularLocation>
</comment>
<dbReference type="KEGG" id="tad:TRIADDRAFT_18052"/>
<name>B3RZW7_TRIAD</name>
<keyword evidence="6 9" id="KW-1133">Transmembrane helix</keyword>
<dbReference type="GeneID" id="6755021"/>
<dbReference type="Proteomes" id="UP000009022">
    <property type="component" value="Unassembled WGS sequence"/>
</dbReference>
<dbReference type="GO" id="GO:0005739">
    <property type="term" value="C:mitochondrion"/>
    <property type="evidence" value="ECO:0000318"/>
    <property type="project" value="GO_Central"/>
</dbReference>
<reference evidence="10 11" key="1">
    <citation type="journal article" date="2008" name="Nature">
        <title>The Trichoplax genome and the nature of placozoans.</title>
        <authorList>
            <person name="Srivastava M."/>
            <person name="Begovic E."/>
            <person name="Chapman J."/>
            <person name="Putnam N.H."/>
            <person name="Hellsten U."/>
            <person name="Kawashima T."/>
            <person name="Kuo A."/>
            <person name="Mitros T."/>
            <person name="Salamov A."/>
            <person name="Carpenter M.L."/>
            <person name="Signorovitch A.Y."/>
            <person name="Moreno M.A."/>
            <person name="Kamm K."/>
            <person name="Grimwood J."/>
            <person name="Schmutz J."/>
            <person name="Shapiro H."/>
            <person name="Grigoriev I.V."/>
            <person name="Buss L.W."/>
            <person name="Schierwater B."/>
            <person name="Dellaporta S.L."/>
            <person name="Rokhsar D.S."/>
        </authorList>
    </citation>
    <scope>NUCLEOTIDE SEQUENCE [LARGE SCALE GENOMIC DNA]</scope>
    <source>
        <strain evidence="10 11">Grell-BS-1999</strain>
    </source>
</reference>
<evidence type="ECO:0000313" key="11">
    <source>
        <dbReference type="Proteomes" id="UP000009022"/>
    </source>
</evidence>
<dbReference type="GO" id="GO:0061617">
    <property type="term" value="C:MICOS complex"/>
    <property type="evidence" value="ECO:0007669"/>
    <property type="project" value="UniProtKB-UniRule"/>
</dbReference>
<dbReference type="PhylomeDB" id="B3RZW7"/>
<dbReference type="AlphaFoldDB" id="B3RZW7"/>
<evidence type="ECO:0000256" key="9">
    <source>
        <dbReference type="RuleBase" id="RU363011"/>
    </source>
</evidence>
<evidence type="ECO:0000256" key="1">
    <source>
        <dbReference type="ARBA" id="ARBA00002689"/>
    </source>
</evidence>
<gene>
    <name evidence="10" type="ORF">TRIADDRAFT_18052</name>
</gene>
<evidence type="ECO:0000256" key="8">
    <source>
        <dbReference type="ARBA" id="ARBA00023136"/>
    </source>
</evidence>
<protein>
    <recommendedName>
        <fullName evidence="9">MICOS complex subunit MIC10</fullName>
    </recommendedName>
</protein>
<keyword evidence="4 9" id="KW-0812">Transmembrane</keyword>
<dbReference type="EMBL" id="DS985246">
    <property type="protein sequence ID" value="EDV24283.1"/>
    <property type="molecule type" value="Genomic_DNA"/>
</dbReference>
<feature type="transmembrane region" description="Helical" evidence="9">
    <location>
        <begin position="16"/>
        <end position="35"/>
    </location>
</feature>
<dbReference type="OMA" id="CLADCAI"/>
<organism evidence="10 11">
    <name type="scientific">Trichoplax adhaerens</name>
    <name type="common">Trichoplax reptans</name>
    <dbReference type="NCBI Taxonomy" id="10228"/>
    <lineage>
        <taxon>Eukaryota</taxon>
        <taxon>Metazoa</taxon>
        <taxon>Placozoa</taxon>
        <taxon>Uniplacotomia</taxon>
        <taxon>Trichoplacea</taxon>
        <taxon>Trichoplacidae</taxon>
        <taxon>Trichoplax</taxon>
    </lineage>
</organism>
<dbReference type="InterPro" id="IPR007512">
    <property type="entry name" value="Mic10"/>
</dbReference>
<comment type="subunit">
    <text evidence="9">Component of the mitochondrial contact site and cristae organizing system (MICOS) complex.</text>
</comment>
<keyword evidence="7 9" id="KW-0496">Mitochondrion</keyword>
<dbReference type="eggNOG" id="KOG4604">
    <property type="taxonomic scope" value="Eukaryota"/>
</dbReference>
<evidence type="ECO:0000256" key="7">
    <source>
        <dbReference type="ARBA" id="ARBA00023128"/>
    </source>
</evidence>
<evidence type="ECO:0000256" key="2">
    <source>
        <dbReference type="ARBA" id="ARBA00004434"/>
    </source>
</evidence>
<evidence type="ECO:0000313" key="10">
    <source>
        <dbReference type="EMBL" id="EDV24283.1"/>
    </source>
</evidence>
<comment type="function">
    <text evidence="1 9">Component of the MICOS complex, a large protein complex of the mitochondrial inner membrane that plays crucial roles in the maintenance of crista junctions, inner membrane architecture, and formation of contact sites to the outer membrane.</text>
</comment>
<proteinExistence type="inferred from homology"/>
<dbReference type="CTD" id="6755021"/>
<dbReference type="HOGENOM" id="CLU_068905_2_0_1"/>
<evidence type="ECO:0000256" key="5">
    <source>
        <dbReference type="ARBA" id="ARBA00022792"/>
    </source>
</evidence>
<dbReference type="FunCoup" id="B3RZW7">
    <property type="interactions" value="336"/>
</dbReference>
<evidence type="ECO:0000256" key="3">
    <source>
        <dbReference type="ARBA" id="ARBA00006792"/>
    </source>
</evidence>
<evidence type="ECO:0000256" key="4">
    <source>
        <dbReference type="ARBA" id="ARBA00022692"/>
    </source>
</evidence>
<accession>B3RZW7</accession>
<dbReference type="OrthoDB" id="1916310at2759"/>
<dbReference type="InParanoid" id="B3RZW7"/>
<dbReference type="Pfam" id="PF04418">
    <property type="entry name" value="DUF543"/>
    <property type="match status" value="1"/>
</dbReference>
<dbReference type="PANTHER" id="PTHR21304">
    <property type="entry name" value="MICOS COMPLEX SUBUNIT MIC10"/>
    <property type="match status" value="1"/>
</dbReference>
<sequence length="66" mass="7207">NENDLGEKWDKCLTDMAVKIGAGIGLGIVFSALAFKRRPWPIAFGVGAGFGMSYANCQHVFKYPEL</sequence>
<feature type="non-terminal residue" evidence="10">
    <location>
        <position position="66"/>
    </location>
</feature>
<keyword evidence="8 9" id="KW-0472">Membrane</keyword>
<evidence type="ECO:0000256" key="6">
    <source>
        <dbReference type="ARBA" id="ARBA00022989"/>
    </source>
</evidence>